<keyword evidence="5" id="KW-0804">Transcription</keyword>
<dbReference type="Gene3D" id="1.10.1740.10">
    <property type="match status" value="1"/>
</dbReference>
<dbReference type="Pfam" id="PF04542">
    <property type="entry name" value="Sigma70_r2"/>
    <property type="match status" value="1"/>
</dbReference>
<proteinExistence type="inferred from homology"/>
<accession>A0ABT5EBI2</accession>
<dbReference type="PANTHER" id="PTHR43133:SF8">
    <property type="entry name" value="RNA POLYMERASE SIGMA FACTOR HI_1459-RELATED"/>
    <property type="match status" value="1"/>
</dbReference>
<evidence type="ECO:0000313" key="10">
    <source>
        <dbReference type="Proteomes" id="UP001221686"/>
    </source>
</evidence>
<dbReference type="InterPro" id="IPR013325">
    <property type="entry name" value="RNA_pol_sigma_r2"/>
</dbReference>
<dbReference type="PANTHER" id="PTHR43133">
    <property type="entry name" value="RNA POLYMERASE ECF-TYPE SIGMA FACTO"/>
    <property type="match status" value="1"/>
</dbReference>
<reference evidence="9 10" key="1">
    <citation type="submission" date="2022-11" db="EMBL/GenBank/DDBJ databases">
        <title>Minimal conservation of predation-associated metabolite biosynthetic gene clusters underscores biosynthetic potential of Myxococcota including descriptions for ten novel species: Archangium lansinium sp. nov., Myxococcus landrumus sp. nov., Nannocystis bai.</title>
        <authorList>
            <person name="Ahearne A."/>
            <person name="Stevens C."/>
            <person name="Dowd S."/>
        </authorList>
    </citation>
    <scope>NUCLEOTIDE SEQUENCE [LARGE SCALE GENOMIC DNA]</scope>
    <source>
        <strain evidence="9 10">BB15-2</strain>
    </source>
</reference>
<evidence type="ECO:0000259" key="8">
    <source>
        <dbReference type="Pfam" id="PF08281"/>
    </source>
</evidence>
<dbReference type="InterPro" id="IPR013324">
    <property type="entry name" value="RNA_pol_sigma_r3/r4-like"/>
</dbReference>
<dbReference type="InterPro" id="IPR039425">
    <property type="entry name" value="RNA_pol_sigma-70-like"/>
</dbReference>
<evidence type="ECO:0000256" key="4">
    <source>
        <dbReference type="ARBA" id="ARBA00023125"/>
    </source>
</evidence>
<organism evidence="9 10">
    <name type="scientific">Nannocystis bainbridge</name>
    <dbReference type="NCBI Taxonomy" id="2995303"/>
    <lineage>
        <taxon>Bacteria</taxon>
        <taxon>Pseudomonadati</taxon>
        <taxon>Myxococcota</taxon>
        <taxon>Polyangia</taxon>
        <taxon>Nannocystales</taxon>
        <taxon>Nannocystaceae</taxon>
        <taxon>Nannocystis</taxon>
    </lineage>
</organism>
<protein>
    <submittedName>
        <fullName evidence="9">Sigma-70 family RNA polymerase sigma factor</fullName>
    </submittedName>
</protein>
<dbReference type="Pfam" id="PF08281">
    <property type="entry name" value="Sigma70_r4_2"/>
    <property type="match status" value="1"/>
</dbReference>
<gene>
    <name evidence="9" type="ORF">POL25_40415</name>
</gene>
<dbReference type="InterPro" id="IPR007627">
    <property type="entry name" value="RNA_pol_sigma70_r2"/>
</dbReference>
<evidence type="ECO:0000256" key="5">
    <source>
        <dbReference type="ARBA" id="ARBA00023163"/>
    </source>
</evidence>
<sequence>RSEPQPDDARIRTFRELYLAEFPFVWAAARRFGVPPNLVEDAVQDVFMTAYRRLDEVRFEVSPRAWLHGVTRRIAARYRRTAARLNRRLAAVAAVPTGPLDPPQDRFAAAEQLERLLARLSGSTRAVFEMAELHGMSGPEIAGELGIPVATVYSRVRLAREQLQRELGGAGLERELSAARARETPPPAAVERTWAAMLPGLWTTRTGVGLAVLASTRAAVMTTLVVATGAVAIAWPKGQVDERPALVARQDPAPRLASTIAGGSAAPAPLDAATPESPEPPVLAPVTTPLRGQSHDSSLAPDASGASYDSPLVGPRPHSYDSSAVGPHADPSLAPSPPAGSRDPSAARPPSGSRDSAARDGREAAANDDELAALARTAPHDGDPDQLAAEIAVLDRARADLAGGAIDSARARLTEHAQRFPAGPFADLRDATEVELLCRQGDHALALARATALVARHPRSAVAQRFKNFSCPE</sequence>
<evidence type="ECO:0000256" key="6">
    <source>
        <dbReference type="SAM" id="MobiDB-lite"/>
    </source>
</evidence>
<dbReference type="Proteomes" id="UP001221686">
    <property type="component" value="Unassembled WGS sequence"/>
</dbReference>
<keyword evidence="2" id="KW-0805">Transcription regulation</keyword>
<dbReference type="InterPro" id="IPR036388">
    <property type="entry name" value="WH-like_DNA-bd_sf"/>
</dbReference>
<comment type="caution">
    <text evidence="9">The sequence shown here is derived from an EMBL/GenBank/DDBJ whole genome shotgun (WGS) entry which is preliminary data.</text>
</comment>
<feature type="non-terminal residue" evidence="9">
    <location>
        <position position="1"/>
    </location>
</feature>
<dbReference type="NCBIfam" id="TIGR02937">
    <property type="entry name" value="sigma70-ECF"/>
    <property type="match status" value="1"/>
</dbReference>
<dbReference type="RefSeq" id="WP_272091757.1">
    <property type="nucleotide sequence ID" value="NZ_JAQNDL010000004.1"/>
</dbReference>
<feature type="domain" description="RNA polymerase sigma-70 region 2" evidence="7">
    <location>
        <begin position="17"/>
        <end position="84"/>
    </location>
</feature>
<dbReference type="InterPro" id="IPR013249">
    <property type="entry name" value="RNA_pol_sigma70_r4_t2"/>
</dbReference>
<evidence type="ECO:0000259" key="7">
    <source>
        <dbReference type="Pfam" id="PF04542"/>
    </source>
</evidence>
<keyword evidence="10" id="KW-1185">Reference proteome</keyword>
<dbReference type="SUPFAM" id="SSF88946">
    <property type="entry name" value="Sigma2 domain of RNA polymerase sigma factors"/>
    <property type="match status" value="1"/>
</dbReference>
<keyword evidence="3" id="KW-0731">Sigma factor</keyword>
<evidence type="ECO:0000256" key="1">
    <source>
        <dbReference type="ARBA" id="ARBA00010641"/>
    </source>
</evidence>
<keyword evidence="4" id="KW-0238">DNA-binding</keyword>
<comment type="similarity">
    <text evidence="1">Belongs to the sigma-70 factor family. ECF subfamily.</text>
</comment>
<evidence type="ECO:0000256" key="2">
    <source>
        <dbReference type="ARBA" id="ARBA00023015"/>
    </source>
</evidence>
<dbReference type="CDD" id="cd06171">
    <property type="entry name" value="Sigma70_r4"/>
    <property type="match status" value="1"/>
</dbReference>
<dbReference type="SUPFAM" id="SSF88659">
    <property type="entry name" value="Sigma3 and sigma4 domains of RNA polymerase sigma factors"/>
    <property type="match status" value="1"/>
</dbReference>
<name>A0ABT5EBI2_9BACT</name>
<evidence type="ECO:0000313" key="9">
    <source>
        <dbReference type="EMBL" id="MDC0723220.1"/>
    </source>
</evidence>
<feature type="compositionally biased region" description="Basic and acidic residues" evidence="6">
    <location>
        <begin position="356"/>
        <end position="365"/>
    </location>
</feature>
<dbReference type="EMBL" id="JAQNDL010000004">
    <property type="protein sequence ID" value="MDC0723220.1"/>
    <property type="molecule type" value="Genomic_DNA"/>
</dbReference>
<dbReference type="InterPro" id="IPR014284">
    <property type="entry name" value="RNA_pol_sigma-70_dom"/>
</dbReference>
<evidence type="ECO:0000256" key="3">
    <source>
        <dbReference type="ARBA" id="ARBA00023082"/>
    </source>
</evidence>
<dbReference type="Gene3D" id="1.10.10.10">
    <property type="entry name" value="Winged helix-like DNA-binding domain superfamily/Winged helix DNA-binding domain"/>
    <property type="match status" value="1"/>
</dbReference>
<feature type="domain" description="RNA polymerase sigma factor 70 region 4 type 2" evidence="8">
    <location>
        <begin position="111"/>
        <end position="163"/>
    </location>
</feature>
<feature type="region of interest" description="Disordered" evidence="6">
    <location>
        <begin position="257"/>
        <end position="366"/>
    </location>
</feature>